<reference evidence="3" key="1">
    <citation type="journal article" date="2014" name="Nat. Genet.">
        <title>Genome of the human hookworm Necator americanus.</title>
        <authorList>
            <person name="Tang Y.T."/>
            <person name="Gao X."/>
            <person name="Rosa B.A."/>
            <person name="Abubucker S."/>
            <person name="Hallsworth-Pepin K."/>
            <person name="Martin J."/>
            <person name="Tyagi R."/>
            <person name="Heizer E."/>
            <person name="Zhang X."/>
            <person name="Bhonagiri-Palsikar V."/>
            <person name="Minx P."/>
            <person name="Warren W.C."/>
            <person name="Wang Q."/>
            <person name="Zhan B."/>
            <person name="Hotez P.J."/>
            <person name="Sternberg P.W."/>
            <person name="Dougall A."/>
            <person name="Gaze S.T."/>
            <person name="Mulvenna J."/>
            <person name="Sotillo J."/>
            <person name="Ranganathan S."/>
            <person name="Rabelo E.M."/>
            <person name="Wilson R.K."/>
            <person name="Felgner P.L."/>
            <person name="Bethony J."/>
            <person name="Hawdon J.M."/>
            <person name="Gasser R.B."/>
            <person name="Loukas A."/>
            <person name="Mitreva M."/>
        </authorList>
    </citation>
    <scope>NUCLEOTIDE SEQUENCE [LARGE SCALE GENOMIC DNA]</scope>
</reference>
<evidence type="ECO:0000256" key="1">
    <source>
        <dbReference type="SAM" id="MobiDB-lite"/>
    </source>
</evidence>
<gene>
    <name evidence="2" type="ORF">NECAME_05436</name>
</gene>
<keyword evidence="3" id="KW-1185">Reference proteome</keyword>
<name>W2SJD5_NECAM</name>
<dbReference type="KEGG" id="nai:NECAME_05436"/>
<accession>W2SJD5</accession>
<evidence type="ECO:0000313" key="3">
    <source>
        <dbReference type="Proteomes" id="UP000053676"/>
    </source>
</evidence>
<proteinExistence type="predicted"/>
<organism evidence="2 3">
    <name type="scientific">Necator americanus</name>
    <name type="common">Human hookworm</name>
    <dbReference type="NCBI Taxonomy" id="51031"/>
    <lineage>
        <taxon>Eukaryota</taxon>
        <taxon>Metazoa</taxon>
        <taxon>Ecdysozoa</taxon>
        <taxon>Nematoda</taxon>
        <taxon>Chromadorea</taxon>
        <taxon>Rhabditida</taxon>
        <taxon>Rhabditina</taxon>
        <taxon>Rhabditomorpha</taxon>
        <taxon>Strongyloidea</taxon>
        <taxon>Ancylostomatidae</taxon>
        <taxon>Bunostominae</taxon>
        <taxon>Necator</taxon>
    </lineage>
</organism>
<dbReference type="OrthoDB" id="186812at2759"/>
<evidence type="ECO:0000313" key="2">
    <source>
        <dbReference type="EMBL" id="ETN68847.1"/>
    </source>
</evidence>
<dbReference type="Proteomes" id="UP000053676">
    <property type="component" value="Unassembled WGS sequence"/>
</dbReference>
<feature type="region of interest" description="Disordered" evidence="1">
    <location>
        <begin position="114"/>
        <end position="147"/>
    </location>
</feature>
<dbReference type="AlphaFoldDB" id="W2SJD5"/>
<sequence length="204" mass="22382">MFEQLRKVKREKSFVEQLREIVASSTITESSAKQLQFIPSTPIAKRPIPITIECREIDVQTSIRIGELPAITKEMRDTATDVPSLDYLSMSELGGLRQLPDNFIIQEDISSSAISSDQSAGQVPGNASASPRTPRISESPWRPSSRRLHLEEVDISTSHESNSIEVVSVASAHTPAAQPGTKSSQLRKVQEMVVHGAVKDPLLL</sequence>
<dbReference type="EMBL" id="KI669191">
    <property type="protein sequence ID" value="ETN68847.1"/>
    <property type="molecule type" value="Genomic_DNA"/>
</dbReference>
<protein>
    <submittedName>
        <fullName evidence="2">Uncharacterized protein</fullName>
    </submittedName>
</protein>